<protein>
    <recommendedName>
        <fullName evidence="3">Glyoxalase-like domain-containing protein</fullName>
    </recommendedName>
</protein>
<dbReference type="RefSeq" id="WP_054724504.1">
    <property type="nucleotide sequence ID" value="NZ_CP012898.1"/>
</dbReference>
<dbReference type="InterPro" id="IPR029068">
    <property type="entry name" value="Glyas_Bleomycin-R_OHBP_Dase"/>
</dbReference>
<dbReference type="EMBL" id="CP012898">
    <property type="protein sequence ID" value="ALJ04109.1"/>
    <property type="molecule type" value="Genomic_DNA"/>
</dbReference>
<dbReference type="AlphaFoldDB" id="A0A0P0CDJ8"/>
<dbReference type="KEGG" id="ahz:APS56_02605"/>
<dbReference type="STRING" id="1736674.APS56_02605"/>
<name>A0A0P0CDJ8_9FLAO</name>
<dbReference type="PATRIC" id="fig|1736674.3.peg.538"/>
<evidence type="ECO:0008006" key="3">
    <source>
        <dbReference type="Google" id="ProtNLM"/>
    </source>
</evidence>
<proteinExistence type="predicted"/>
<dbReference type="OrthoDB" id="2871523at2"/>
<dbReference type="Gene3D" id="3.10.180.10">
    <property type="entry name" value="2,3-Dihydroxybiphenyl 1,2-Dioxygenase, domain 1"/>
    <property type="match status" value="1"/>
</dbReference>
<organism evidence="1 2">
    <name type="scientific">Pseudalgibacter alginicilyticus</name>
    <dbReference type="NCBI Taxonomy" id="1736674"/>
    <lineage>
        <taxon>Bacteria</taxon>
        <taxon>Pseudomonadati</taxon>
        <taxon>Bacteroidota</taxon>
        <taxon>Flavobacteriia</taxon>
        <taxon>Flavobacteriales</taxon>
        <taxon>Flavobacteriaceae</taxon>
        <taxon>Pseudalgibacter</taxon>
    </lineage>
</organism>
<dbReference type="Proteomes" id="UP000057981">
    <property type="component" value="Chromosome"/>
</dbReference>
<evidence type="ECO:0000313" key="1">
    <source>
        <dbReference type="EMBL" id="ALJ04109.1"/>
    </source>
</evidence>
<dbReference type="SUPFAM" id="SSF54593">
    <property type="entry name" value="Glyoxalase/Bleomycin resistance protein/Dihydroxybiphenyl dioxygenase"/>
    <property type="match status" value="1"/>
</dbReference>
<accession>A0A0P0CDJ8</accession>
<sequence>MNDIKFNGGINIAIKIPKSKYQETVKFYREILKLEVTEKEIKNPTVSKTHEVKFGNNIIWLDCVDNYTHSETWLELKTPNVEKATEYLKSNGIETCDELEEIPKDNHWIMDPAGSVFIIGKDNSEYSLD</sequence>
<gene>
    <name evidence="1" type="ORF">APS56_02605</name>
</gene>
<reference evidence="1 2" key="1">
    <citation type="submission" date="2015-10" db="EMBL/GenBank/DDBJ databases">
        <authorList>
            <person name="Gilbert D.G."/>
        </authorList>
    </citation>
    <scope>NUCLEOTIDE SEQUENCE [LARGE SCALE GENOMIC DNA]</scope>
    <source>
        <strain evidence="2">HZ-22</strain>
    </source>
</reference>
<keyword evidence="2" id="KW-1185">Reference proteome</keyword>
<evidence type="ECO:0000313" key="2">
    <source>
        <dbReference type="Proteomes" id="UP000057981"/>
    </source>
</evidence>